<protein>
    <submittedName>
        <fullName evidence="1">Uncharacterized protein</fullName>
    </submittedName>
</protein>
<reference evidence="1" key="1">
    <citation type="submission" date="2023-05" db="EMBL/GenBank/DDBJ databases">
        <authorList>
            <person name="Stuckert A."/>
        </authorList>
    </citation>
    <scope>NUCLEOTIDE SEQUENCE</scope>
</reference>
<feature type="non-terminal residue" evidence="1">
    <location>
        <position position="63"/>
    </location>
</feature>
<name>A0ABN9ALV5_9NEOB</name>
<dbReference type="EMBL" id="CATNWA010000248">
    <property type="protein sequence ID" value="CAI9535210.1"/>
    <property type="molecule type" value="Genomic_DNA"/>
</dbReference>
<keyword evidence="2" id="KW-1185">Reference proteome</keyword>
<proteinExistence type="predicted"/>
<evidence type="ECO:0000313" key="2">
    <source>
        <dbReference type="Proteomes" id="UP001162483"/>
    </source>
</evidence>
<comment type="caution">
    <text evidence="1">The sequence shown here is derived from an EMBL/GenBank/DDBJ whole genome shotgun (WGS) entry which is preliminary data.</text>
</comment>
<gene>
    <name evidence="1" type="ORF">SPARVUS_LOCUS809637</name>
</gene>
<sequence length="63" mass="7238">MPIGICKHIWKDTRGSMGPLCEFLVVAGQYLCSPPHQLALHLWDSPCRQVILQCWYVKDQNVL</sequence>
<organism evidence="1 2">
    <name type="scientific">Staurois parvus</name>
    <dbReference type="NCBI Taxonomy" id="386267"/>
    <lineage>
        <taxon>Eukaryota</taxon>
        <taxon>Metazoa</taxon>
        <taxon>Chordata</taxon>
        <taxon>Craniata</taxon>
        <taxon>Vertebrata</taxon>
        <taxon>Euteleostomi</taxon>
        <taxon>Amphibia</taxon>
        <taxon>Batrachia</taxon>
        <taxon>Anura</taxon>
        <taxon>Neobatrachia</taxon>
        <taxon>Ranoidea</taxon>
        <taxon>Ranidae</taxon>
        <taxon>Staurois</taxon>
    </lineage>
</organism>
<dbReference type="Proteomes" id="UP001162483">
    <property type="component" value="Unassembled WGS sequence"/>
</dbReference>
<accession>A0ABN9ALV5</accession>
<evidence type="ECO:0000313" key="1">
    <source>
        <dbReference type="EMBL" id="CAI9535210.1"/>
    </source>
</evidence>